<comment type="caution">
    <text evidence="2">The sequence shown here is derived from an EMBL/GenBank/DDBJ whole genome shotgun (WGS) entry which is preliminary data.</text>
</comment>
<dbReference type="Proteomes" id="UP000707071">
    <property type="component" value="Unassembled WGS sequence"/>
</dbReference>
<sequence>MDAQGENIPSRERPSNVMKNVYDTFAECLGVASPDAVWATFYPVLREGYEHAREMGRRVERKRQSLPTGEQSTMEDANGAIKALAAVAARHLRSGDTVVTFKEPARPHVEADGWVKAAFGPEATRSRRLFSFIIKSFPVRLSGKQDATGIAKRMSASNGPGIAKVTTRKPRASAKFAPIVIAVDGIEAANKLCRDGIN</sequence>
<feature type="compositionally biased region" description="Polar residues" evidence="1">
    <location>
        <begin position="65"/>
        <end position="75"/>
    </location>
</feature>
<gene>
    <name evidence="2" type="ORF">E4U09_003964</name>
</gene>
<name>A0A9P7QFM7_9HYPO</name>
<keyword evidence="3" id="KW-1185">Reference proteome</keyword>
<evidence type="ECO:0000313" key="2">
    <source>
        <dbReference type="EMBL" id="KAG6291363.1"/>
    </source>
</evidence>
<dbReference type="EMBL" id="SRRH01000315">
    <property type="protein sequence ID" value="KAG6291363.1"/>
    <property type="molecule type" value="Genomic_DNA"/>
</dbReference>
<evidence type="ECO:0000313" key="3">
    <source>
        <dbReference type="Proteomes" id="UP000707071"/>
    </source>
</evidence>
<reference evidence="2 3" key="1">
    <citation type="journal article" date="2020" name="bioRxiv">
        <title>Whole genome comparisons of ergot fungi reveals the divergence and evolution of species within the genus Claviceps are the result of varying mechanisms driving genome evolution and host range expansion.</title>
        <authorList>
            <person name="Wyka S.A."/>
            <person name="Mondo S.J."/>
            <person name="Liu M."/>
            <person name="Dettman J."/>
            <person name="Nalam V."/>
            <person name="Broders K.D."/>
        </authorList>
    </citation>
    <scope>NUCLEOTIDE SEQUENCE [LARGE SCALE GENOMIC DNA]</scope>
    <source>
        <strain evidence="2 3">Clav52</strain>
    </source>
</reference>
<evidence type="ECO:0000256" key="1">
    <source>
        <dbReference type="SAM" id="MobiDB-lite"/>
    </source>
</evidence>
<accession>A0A9P7QFM7</accession>
<organism evidence="2 3">
    <name type="scientific">Claviceps aff. purpurea</name>
    <dbReference type="NCBI Taxonomy" id="1967640"/>
    <lineage>
        <taxon>Eukaryota</taxon>
        <taxon>Fungi</taxon>
        <taxon>Dikarya</taxon>
        <taxon>Ascomycota</taxon>
        <taxon>Pezizomycotina</taxon>
        <taxon>Sordariomycetes</taxon>
        <taxon>Hypocreomycetidae</taxon>
        <taxon>Hypocreales</taxon>
        <taxon>Clavicipitaceae</taxon>
        <taxon>Claviceps</taxon>
    </lineage>
</organism>
<feature type="region of interest" description="Disordered" evidence="1">
    <location>
        <begin position="56"/>
        <end position="75"/>
    </location>
</feature>
<dbReference type="AlphaFoldDB" id="A0A9P7QFM7"/>
<proteinExistence type="predicted"/>
<protein>
    <submittedName>
        <fullName evidence="2">Uncharacterized protein</fullName>
    </submittedName>
</protein>